<organism evidence="2 3">
    <name type="scientific">Oxytricha trifallax</name>
    <dbReference type="NCBI Taxonomy" id="1172189"/>
    <lineage>
        <taxon>Eukaryota</taxon>
        <taxon>Sar</taxon>
        <taxon>Alveolata</taxon>
        <taxon>Ciliophora</taxon>
        <taxon>Intramacronucleata</taxon>
        <taxon>Spirotrichea</taxon>
        <taxon>Stichotrichia</taxon>
        <taxon>Sporadotrichida</taxon>
        <taxon>Oxytrichidae</taxon>
        <taxon>Oxytrichinae</taxon>
        <taxon>Oxytricha</taxon>
    </lineage>
</organism>
<keyword evidence="1" id="KW-1133">Transmembrane helix</keyword>
<comment type="caution">
    <text evidence="2">The sequence shown here is derived from an EMBL/GenBank/DDBJ whole genome shotgun (WGS) entry which is preliminary data.</text>
</comment>
<accession>A0A073HZN0</accession>
<keyword evidence="3" id="KW-1185">Reference proteome</keyword>
<protein>
    <submittedName>
        <fullName evidence="2">Uncharacterized protein</fullName>
    </submittedName>
</protein>
<sequence length="102" mass="12301">MLFVIHLDIEYRGLLRRILHSKISFFLIIIIGVQAESVQSMERRRFRNFQYKNSKIKMRASRVISRRTIYQAKFLYTLSDQGIGIRDCRAQQQLLFYFFISC</sequence>
<evidence type="ECO:0000313" key="3">
    <source>
        <dbReference type="Proteomes" id="UP000053232"/>
    </source>
</evidence>
<dbReference type="AlphaFoldDB" id="A0A073HZN0"/>
<gene>
    <name evidence="2" type="ORF">OXYTRIMIC_010</name>
</gene>
<proteinExistence type="predicted"/>
<evidence type="ECO:0000313" key="2">
    <source>
        <dbReference type="EMBL" id="KEJ82889.1"/>
    </source>
</evidence>
<name>A0A073HZN0_9SPIT</name>
<keyword evidence="1" id="KW-0472">Membrane</keyword>
<keyword evidence="1" id="KW-0812">Transmembrane</keyword>
<dbReference type="EMBL" id="ARYC01002519">
    <property type="protein sequence ID" value="KEJ82889.1"/>
    <property type="molecule type" value="Genomic_DNA"/>
</dbReference>
<evidence type="ECO:0000256" key="1">
    <source>
        <dbReference type="SAM" id="Phobius"/>
    </source>
</evidence>
<feature type="transmembrane region" description="Helical" evidence="1">
    <location>
        <begin position="20"/>
        <end position="38"/>
    </location>
</feature>
<reference evidence="3" key="1">
    <citation type="journal article" date="2014" name="Cell">
        <title>The Architecture of a Scrambled Genome Reveals Massive Levels of Genomic Rearrangement during Development.</title>
        <authorList>
            <person name="Chen X."/>
            <person name="Bracht J.R."/>
            <person name="Goldman A.D."/>
            <person name="Dolzhenko E."/>
            <person name="Clay D.M."/>
            <person name="Swart E.C."/>
            <person name="Perlman D.H."/>
            <person name="Doak T.G."/>
            <person name="Stuart A."/>
            <person name="Amemiya C.T."/>
            <person name="Sebra R.P."/>
            <person name="Landweber L.F."/>
        </authorList>
    </citation>
    <scope>NUCLEOTIDE SEQUENCE [LARGE SCALE GENOMIC DNA]</scope>
    <source>
        <strain evidence="3">JRB310</strain>
    </source>
</reference>
<dbReference type="Proteomes" id="UP000053232">
    <property type="component" value="Unassembled WGS sequence"/>
</dbReference>